<feature type="transmembrane region" description="Helical" evidence="9">
    <location>
        <begin position="71"/>
        <end position="93"/>
    </location>
</feature>
<feature type="transmembrane region" description="Helical" evidence="9">
    <location>
        <begin position="7"/>
        <end position="25"/>
    </location>
</feature>
<keyword evidence="5 9" id="KW-0812">Transmembrane</keyword>
<feature type="transmembrane region" description="Helical" evidence="9">
    <location>
        <begin position="319"/>
        <end position="344"/>
    </location>
</feature>
<sequence>MKLWQKVTLGLIFGIIFGIYLPQYVDYIKPVGDIFLRLIKMIIAPLIFFSLVSGITSMNDTSALGRVGMKAVVAFLGTTFFATVFGLAVAAILKPGVGMHIDFSPSGSSKVERTSFNIIDFFVNIVPDNAVGAFANGDVLQVVFFAVFVGITLNKMKAAAEPITDLIHLMSKLVLKMISFVIQLSPYGAFALTAWIIGTQGIEVMISLSKLVIAVVVAMTFQYLVFGLLIYIFCRVSPIPFYKKSFEYQILAFSTSSSKATLSTTMQVCREKLGISESSTSFILPIGASINMDGFAINLSLTTIFFAQMMGVTLAPHDYLVIILTSTLGSIGGAGIPGASLIMLPMVLSSVHLPIEGVAIIAGIDRILDMLRTTINITGDATITMLVDNSEGTLDKEVYLS</sequence>
<evidence type="ECO:0000256" key="2">
    <source>
        <dbReference type="ARBA" id="ARBA00006148"/>
    </source>
</evidence>
<dbReference type="PATRIC" id="fig|1359193.3.peg.212"/>
<dbReference type="PANTHER" id="PTHR42865:SF7">
    <property type="entry name" value="PROTON_GLUTAMATE-ASPARTATE SYMPORTER"/>
    <property type="match status" value="1"/>
</dbReference>
<dbReference type="InterPro" id="IPR018107">
    <property type="entry name" value="Na-dicarboxylate_symporter_CS"/>
</dbReference>
<evidence type="ECO:0000256" key="4">
    <source>
        <dbReference type="ARBA" id="ARBA00022475"/>
    </source>
</evidence>
<name>A0A0F3QAI5_RICBE</name>
<dbReference type="InterPro" id="IPR036458">
    <property type="entry name" value="Na:dicarbo_symporter_sf"/>
</dbReference>
<dbReference type="GO" id="GO:0005886">
    <property type="term" value="C:plasma membrane"/>
    <property type="evidence" value="ECO:0007669"/>
    <property type="project" value="UniProtKB-SubCell"/>
</dbReference>
<reference evidence="10 11" key="1">
    <citation type="submission" date="2015-02" db="EMBL/GenBank/DDBJ databases">
        <title>Genome Sequencing of Rickettsiales.</title>
        <authorList>
            <person name="Daugherty S.C."/>
            <person name="Su Q."/>
            <person name="Abolude K."/>
            <person name="Beier-Sexton M."/>
            <person name="Carlyon J.A."/>
            <person name="Carter R."/>
            <person name="Day N.P."/>
            <person name="Dumler S.J."/>
            <person name="Dyachenko V."/>
            <person name="Godinez A."/>
            <person name="Kurtti T.J."/>
            <person name="Lichay M."/>
            <person name="Mullins K.E."/>
            <person name="Ott S."/>
            <person name="Pappas-Brown V."/>
            <person name="Paris D.H."/>
            <person name="Patel P."/>
            <person name="Richards A.L."/>
            <person name="Sadzewicz L."/>
            <person name="Sears K."/>
            <person name="Seidman D."/>
            <person name="Sengamalay N."/>
            <person name="Stenos J."/>
            <person name="Tallon L.J."/>
            <person name="Vincent G."/>
            <person name="Fraser C.M."/>
            <person name="Munderloh U."/>
            <person name="Dunning-Hotopp J.C."/>
        </authorList>
    </citation>
    <scope>NUCLEOTIDE SEQUENCE [LARGE SCALE GENOMIC DNA]</scope>
    <source>
        <strain evidence="10 11">RML An4</strain>
    </source>
</reference>
<feature type="transmembrane region" description="Helical" evidence="9">
    <location>
        <begin position="210"/>
        <end position="234"/>
    </location>
</feature>
<evidence type="ECO:0000256" key="6">
    <source>
        <dbReference type="ARBA" id="ARBA00022847"/>
    </source>
</evidence>
<dbReference type="AlphaFoldDB" id="A0A0F3QAI5"/>
<dbReference type="PROSITE" id="PS00713">
    <property type="entry name" value="NA_DICARBOXYL_SYMP_1"/>
    <property type="match status" value="1"/>
</dbReference>
<dbReference type="Gene3D" id="1.10.3860.10">
    <property type="entry name" value="Sodium:dicarboxylate symporter"/>
    <property type="match status" value="1"/>
</dbReference>
<keyword evidence="11" id="KW-1185">Reference proteome</keyword>
<feature type="transmembrane region" description="Helical" evidence="9">
    <location>
        <begin position="130"/>
        <end position="153"/>
    </location>
</feature>
<keyword evidence="6" id="KW-0769">Symport</keyword>
<feature type="transmembrane region" description="Helical" evidence="9">
    <location>
        <begin position="173"/>
        <end position="198"/>
    </location>
</feature>
<dbReference type="Pfam" id="PF00375">
    <property type="entry name" value="SDF"/>
    <property type="match status" value="1"/>
</dbReference>
<evidence type="ECO:0000256" key="1">
    <source>
        <dbReference type="ARBA" id="ARBA00004429"/>
    </source>
</evidence>
<dbReference type="Proteomes" id="UP000033661">
    <property type="component" value="Unassembled WGS sequence"/>
</dbReference>
<evidence type="ECO:0000256" key="8">
    <source>
        <dbReference type="ARBA" id="ARBA00023136"/>
    </source>
</evidence>
<dbReference type="SUPFAM" id="SSF118215">
    <property type="entry name" value="Proton glutamate symport protein"/>
    <property type="match status" value="1"/>
</dbReference>
<dbReference type="RefSeq" id="WP_045798741.1">
    <property type="nucleotide sequence ID" value="NZ_LAOI01000001.1"/>
</dbReference>
<evidence type="ECO:0000313" key="10">
    <source>
        <dbReference type="EMBL" id="KJV89252.1"/>
    </source>
</evidence>
<dbReference type="InterPro" id="IPR001991">
    <property type="entry name" value="Na-dicarboxylate_symporter"/>
</dbReference>
<dbReference type="EMBL" id="LAOI01000001">
    <property type="protein sequence ID" value="KJV89252.1"/>
    <property type="molecule type" value="Genomic_DNA"/>
</dbReference>
<comment type="similarity">
    <text evidence="2">Belongs to the dicarboxylate/amino acid:cation symporter (DAACS) (TC 2.A.23) family.</text>
</comment>
<proteinExistence type="inferred from homology"/>
<keyword evidence="7 9" id="KW-1133">Transmembrane helix</keyword>
<dbReference type="GO" id="GO:0015293">
    <property type="term" value="F:symporter activity"/>
    <property type="evidence" value="ECO:0007669"/>
    <property type="project" value="UniProtKB-KW"/>
</dbReference>
<evidence type="ECO:0000313" key="11">
    <source>
        <dbReference type="Proteomes" id="UP000033661"/>
    </source>
</evidence>
<keyword evidence="3" id="KW-0813">Transport</keyword>
<evidence type="ECO:0000256" key="5">
    <source>
        <dbReference type="ARBA" id="ARBA00022692"/>
    </source>
</evidence>
<organism evidence="10 11">
    <name type="scientific">Rickettsia bellii str. RML An4</name>
    <dbReference type="NCBI Taxonomy" id="1359193"/>
    <lineage>
        <taxon>Bacteria</taxon>
        <taxon>Pseudomonadati</taxon>
        <taxon>Pseudomonadota</taxon>
        <taxon>Alphaproteobacteria</taxon>
        <taxon>Rickettsiales</taxon>
        <taxon>Rickettsiaceae</taxon>
        <taxon>Rickettsieae</taxon>
        <taxon>Rickettsia</taxon>
        <taxon>belli group</taxon>
    </lineage>
</organism>
<dbReference type="FunFam" id="1.10.3860.10:FF:000001">
    <property type="entry name" value="C4-dicarboxylate transport protein"/>
    <property type="match status" value="1"/>
</dbReference>
<feature type="transmembrane region" description="Helical" evidence="9">
    <location>
        <begin position="282"/>
        <end position="307"/>
    </location>
</feature>
<dbReference type="PRINTS" id="PR00173">
    <property type="entry name" value="EDTRNSPORT"/>
</dbReference>
<accession>A0A0F3QAI5</accession>
<evidence type="ECO:0000256" key="7">
    <source>
        <dbReference type="ARBA" id="ARBA00022989"/>
    </source>
</evidence>
<comment type="caution">
    <text evidence="10">The sequence shown here is derived from an EMBL/GenBank/DDBJ whole genome shotgun (WGS) entry which is preliminary data.</text>
</comment>
<dbReference type="GO" id="GO:0006835">
    <property type="term" value="P:dicarboxylic acid transport"/>
    <property type="evidence" value="ECO:0007669"/>
    <property type="project" value="UniProtKB-ARBA"/>
</dbReference>
<keyword evidence="8 9" id="KW-0472">Membrane</keyword>
<protein>
    <submittedName>
        <fullName evidence="10">Dicarboxylate symporter family protein</fullName>
    </submittedName>
</protein>
<comment type="subcellular location">
    <subcellularLocation>
        <location evidence="1">Cell inner membrane</location>
        <topology evidence="1">Multi-pass membrane protein</topology>
    </subcellularLocation>
</comment>
<evidence type="ECO:0000256" key="3">
    <source>
        <dbReference type="ARBA" id="ARBA00022448"/>
    </source>
</evidence>
<feature type="transmembrane region" description="Helical" evidence="9">
    <location>
        <begin position="37"/>
        <end position="59"/>
    </location>
</feature>
<dbReference type="PANTHER" id="PTHR42865">
    <property type="entry name" value="PROTON/GLUTAMATE-ASPARTATE SYMPORTER"/>
    <property type="match status" value="1"/>
</dbReference>
<evidence type="ECO:0000256" key="9">
    <source>
        <dbReference type="SAM" id="Phobius"/>
    </source>
</evidence>
<keyword evidence="4" id="KW-1003">Cell membrane</keyword>
<gene>
    <name evidence="10" type="ORF">RBEAN4_0223</name>
</gene>